<evidence type="ECO:0000256" key="6">
    <source>
        <dbReference type="ARBA" id="ARBA00023002"/>
    </source>
</evidence>
<evidence type="ECO:0000256" key="4">
    <source>
        <dbReference type="ARBA" id="ARBA00022691"/>
    </source>
</evidence>
<dbReference type="Proteomes" id="UP001238163">
    <property type="component" value="Unassembled WGS sequence"/>
</dbReference>
<organism evidence="11 12">
    <name type="scientific">Oligosphaera ethanolica</name>
    <dbReference type="NCBI Taxonomy" id="760260"/>
    <lineage>
        <taxon>Bacteria</taxon>
        <taxon>Pseudomonadati</taxon>
        <taxon>Lentisphaerota</taxon>
        <taxon>Oligosphaeria</taxon>
        <taxon>Oligosphaerales</taxon>
        <taxon>Oligosphaeraceae</taxon>
        <taxon>Oligosphaera</taxon>
    </lineage>
</organism>
<evidence type="ECO:0000256" key="9">
    <source>
        <dbReference type="RuleBase" id="RU362053"/>
    </source>
</evidence>
<dbReference type="InterPro" id="IPR001989">
    <property type="entry name" value="Radical_activat_CS"/>
</dbReference>
<name>A0AAE4AN95_9BACT</name>
<dbReference type="PANTHER" id="PTHR30352:SF5">
    <property type="entry name" value="PYRUVATE FORMATE-LYASE 1-ACTIVATING ENZYME"/>
    <property type="match status" value="1"/>
</dbReference>
<keyword evidence="11" id="KW-0456">Lyase</keyword>
<keyword evidence="12" id="KW-1185">Reference proteome</keyword>
<evidence type="ECO:0000256" key="7">
    <source>
        <dbReference type="ARBA" id="ARBA00023004"/>
    </source>
</evidence>
<keyword evidence="9" id="KW-0963">Cytoplasm</keyword>
<sequence>MTSGHVHSYETLGALDGPGLRLVIFLQGCPLRCCYCHNPDTWETAAGQPTSVADISQRIRRFMPYFGRRGGVTLSGGEPLLQAAFCLEILRECQRLGVHSAIDTGGGVWNDVCRQATDLADIVILDIKAANAELWQAVTGRDAFSTLLQLIADFRASQRPVWVRQVVAKGLNDSPEAMRDLAALVAGLNIERMELLPYHEMGRSKWDKLGLDYAANHLQPPTPDLLADLQKVLAALRGC</sequence>
<evidence type="ECO:0000256" key="3">
    <source>
        <dbReference type="ARBA" id="ARBA00022485"/>
    </source>
</evidence>
<dbReference type="SUPFAM" id="SSF102114">
    <property type="entry name" value="Radical SAM enzymes"/>
    <property type="match status" value="1"/>
</dbReference>
<dbReference type="EMBL" id="JAUSVL010000001">
    <property type="protein sequence ID" value="MDQ0290094.1"/>
    <property type="molecule type" value="Genomic_DNA"/>
</dbReference>
<dbReference type="CDD" id="cd01335">
    <property type="entry name" value="Radical_SAM"/>
    <property type="match status" value="1"/>
</dbReference>
<comment type="caution">
    <text evidence="11">The sequence shown here is derived from an EMBL/GenBank/DDBJ whole genome shotgun (WGS) entry which is preliminary data.</text>
</comment>
<keyword evidence="4 9" id="KW-0949">S-adenosyl-L-methionine</keyword>
<evidence type="ECO:0000313" key="11">
    <source>
        <dbReference type="EMBL" id="MDQ0290094.1"/>
    </source>
</evidence>
<dbReference type="PROSITE" id="PS51918">
    <property type="entry name" value="RADICAL_SAM"/>
    <property type="match status" value="1"/>
</dbReference>
<dbReference type="RefSeq" id="WP_307261514.1">
    <property type="nucleotide sequence ID" value="NZ_JAUSVL010000001.1"/>
</dbReference>
<dbReference type="GO" id="GO:0051539">
    <property type="term" value="F:4 iron, 4 sulfur cluster binding"/>
    <property type="evidence" value="ECO:0007669"/>
    <property type="project" value="UniProtKB-UniRule"/>
</dbReference>
<comment type="catalytic activity">
    <reaction evidence="9">
        <text>glycyl-[formate C-acetyltransferase] + reduced [flavodoxin] + S-adenosyl-L-methionine = glycin-2-yl radical-[formate C-acetyltransferase] + semiquinone [flavodoxin] + 5'-deoxyadenosine + L-methionine + H(+)</text>
        <dbReference type="Rhea" id="RHEA:19225"/>
        <dbReference type="Rhea" id="RHEA-COMP:10622"/>
        <dbReference type="Rhea" id="RHEA-COMP:12190"/>
        <dbReference type="Rhea" id="RHEA-COMP:12191"/>
        <dbReference type="Rhea" id="RHEA-COMP:14480"/>
        <dbReference type="ChEBI" id="CHEBI:15378"/>
        <dbReference type="ChEBI" id="CHEBI:17319"/>
        <dbReference type="ChEBI" id="CHEBI:29947"/>
        <dbReference type="ChEBI" id="CHEBI:32722"/>
        <dbReference type="ChEBI" id="CHEBI:57618"/>
        <dbReference type="ChEBI" id="CHEBI:57844"/>
        <dbReference type="ChEBI" id="CHEBI:59789"/>
        <dbReference type="ChEBI" id="CHEBI:140311"/>
        <dbReference type="EC" id="1.97.1.4"/>
    </reaction>
</comment>
<comment type="cofactor">
    <cofactor evidence="9">
        <name>[4Fe-4S] cluster</name>
        <dbReference type="ChEBI" id="CHEBI:49883"/>
    </cofactor>
    <text evidence="9">Binds 1 [4Fe-4S] cluster. The cluster is coordinated with 3 cysteines and an exchangeable S-adenosyl-L-methionine.</text>
</comment>
<comment type="subcellular location">
    <subcellularLocation>
        <location evidence="9">Cytoplasm</location>
    </subcellularLocation>
</comment>
<dbReference type="InterPro" id="IPR013785">
    <property type="entry name" value="Aldolase_TIM"/>
</dbReference>
<dbReference type="InterPro" id="IPR034457">
    <property type="entry name" value="Organic_radical-activating"/>
</dbReference>
<dbReference type="GO" id="GO:0005737">
    <property type="term" value="C:cytoplasm"/>
    <property type="evidence" value="ECO:0007669"/>
    <property type="project" value="UniProtKB-SubCell"/>
</dbReference>
<dbReference type="PROSITE" id="PS01087">
    <property type="entry name" value="RADICAL_ACTIVATING"/>
    <property type="match status" value="1"/>
</dbReference>
<dbReference type="InterPro" id="IPR012838">
    <property type="entry name" value="PFL1_activating"/>
</dbReference>
<dbReference type="Pfam" id="PF13353">
    <property type="entry name" value="Fer4_12"/>
    <property type="match status" value="1"/>
</dbReference>
<reference evidence="11" key="1">
    <citation type="submission" date="2023-07" db="EMBL/GenBank/DDBJ databases">
        <title>Genomic Encyclopedia of Type Strains, Phase IV (KMG-IV): sequencing the most valuable type-strain genomes for metagenomic binning, comparative biology and taxonomic classification.</title>
        <authorList>
            <person name="Goeker M."/>
        </authorList>
    </citation>
    <scope>NUCLEOTIDE SEQUENCE</scope>
    <source>
        <strain evidence="11">DSM 24202</strain>
    </source>
</reference>
<evidence type="ECO:0000259" key="10">
    <source>
        <dbReference type="PROSITE" id="PS51918"/>
    </source>
</evidence>
<evidence type="ECO:0000256" key="5">
    <source>
        <dbReference type="ARBA" id="ARBA00022723"/>
    </source>
</evidence>
<keyword evidence="3 9" id="KW-0004">4Fe-4S</keyword>
<keyword evidence="8 9" id="KW-0411">Iron-sulfur</keyword>
<comment type="function">
    <text evidence="1">Activation of pyruvate formate-lyase 1 under anaerobic conditions by generation of an organic free radical, using S-adenosylmethionine and reduced flavodoxin as cosubstrates to produce 5'-deoxy-adenosine.</text>
</comment>
<dbReference type="GO" id="GO:0043365">
    <property type="term" value="F:[formate-C-acetyltransferase]-activating enzyme activity"/>
    <property type="evidence" value="ECO:0007669"/>
    <property type="project" value="UniProtKB-UniRule"/>
</dbReference>
<keyword evidence="6 9" id="KW-0560">Oxidoreductase</keyword>
<comment type="similarity">
    <text evidence="2 9">Belongs to the organic radical-activating enzymes family.</text>
</comment>
<dbReference type="NCBIfam" id="TIGR02493">
    <property type="entry name" value="PFLA"/>
    <property type="match status" value="1"/>
</dbReference>
<dbReference type="Gene3D" id="3.20.20.70">
    <property type="entry name" value="Aldolase class I"/>
    <property type="match status" value="1"/>
</dbReference>
<dbReference type="GO" id="GO:0016829">
    <property type="term" value="F:lyase activity"/>
    <property type="evidence" value="ECO:0007669"/>
    <property type="project" value="UniProtKB-KW"/>
</dbReference>
<feature type="domain" description="Radical SAM core" evidence="10">
    <location>
        <begin position="15"/>
        <end position="239"/>
    </location>
</feature>
<dbReference type="SFLD" id="SFLDG01066">
    <property type="entry name" value="organic_radical-activating_enz"/>
    <property type="match status" value="1"/>
</dbReference>
<dbReference type="InterPro" id="IPR058240">
    <property type="entry name" value="rSAM_sf"/>
</dbReference>
<dbReference type="SFLD" id="SFLDG01067">
    <property type="entry name" value="SPASM/twitch_domain_containing"/>
    <property type="match status" value="1"/>
</dbReference>
<dbReference type="SFLD" id="SFLDS00029">
    <property type="entry name" value="Radical_SAM"/>
    <property type="match status" value="1"/>
</dbReference>
<keyword evidence="11" id="KW-0670">Pyruvate</keyword>
<dbReference type="EC" id="1.97.1.4" evidence="9"/>
<protein>
    <recommendedName>
        <fullName evidence="9">Pyruvate formate-lyase-activating enzyme</fullName>
        <ecNumber evidence="9">1.97.1.4</ecNumber>
    </recommendedName>
</protein>
<evidence type="ECO:0000256" key="2">
    <source>
        <dbReference type="ARBA" id="ARBA00009777"/>
    </source>
</evidence>
<proteinExistence type="inferred from homology"/>
<accession>A0AAE4AN95</accession>
<keyword evidence="5 9" id="KW-0479">Metal-binding</keyword>
<dbReference type="InterPro" id="IPR007197">
    <property type="entry name" value="rSAM"/>
</dbReference>
<evidence type="ECO:0000256" key="8">
    <source>
        <dbReference type="ARBA" id="ARBA00023014"/>
    </source>
</evidence>
<dbReference type="GO" id="GO:0046872">
    <property type="term" value="F:metal ion binding"/>
    <property type="evidence" value="ECO:0007669"/>
    <property type="project" value="UniProtKB-UniRule"/>
</dbReference>
<evidence type="ECO:0000256" key="1">
    <source>
        <dbReference type="ARBA" id="ARBA00002918"/>
    </source>
</evidence>
<evidence type="ECO:0000313" key="12">
    <source>
        <dbReference type="Proteomes" id="UP001238163"/>
    </source>
</evidence>
<gene>
    <name evidence="11" type="ORF">J3R75_002201</name>
</gene>
<keyword evidence="7 9" id="KW-0408">Iron</keyword>
<comment type="function">
    <text evidence="9">Activation of pyruvate formate-lyase under anaerobic conditions by generation of an organic free radical, using S-adenosylmethionine and reduced flavodoxin as cosubstrates to produce 5'-deoxy-adenosine.</text>
</comment>
<dbReference type="PANTHER" id="PTHR30352">
    <property type="entry name" value="PYRUVATE FORMATE-LYASE-ACTIVATING ENZYME"/>
    <property type="match status" value="1"/>
</dbReference>
<dbReference type="AlphaFoldDB" id="A0AAE4AN95"/>